<evidence type="ECO:0000256" key="4">
    <source>
        <dbReference type="PROSITE-ProRule" id="PRU00335"/>
    </source>
</evidence>
<evidence type="ECO:0000313" key="6">
    <source>
        <dbReference type="EMBL" id="OUM20316.1"/>
    </source>
</evidence>
<proteinExistence type="predicted"/>
<dbReference type="PANTHER" id="PTHR30055">
    <property type="entry name" value="HTH-TYPE TRANSCRIPTIONAL REGULATOR RUTR"/>
    <property type="match status" value="1"/>
</dbReference>
<feature type="DNA-binding region" description="H-T-H motif" evidence="4">
    <location>
        <begin position="24"/>
        <end position="43"/>
    </location>
</feature>
<feature type="domain" description="HTH tetR-type" evidence="5">
    <location>
        <begin position="1"/>
        <end position="61"/>
    </location>
</feature>
<dbReference type="InterPro" id="IPR009057">
    <property type="entry name" value="Homeodomain-like_sf"/>
</dbReference>
<dbReference type="GO" id="GO:0000976">
    <property type="term" value="F:transcription cis-regulatory region binding"/>
    <property type="evidence" value="ECO:0007669"/>
    <property type="project" value="TreeGrafter"/>
</dbReference>
<dbReference type="EMBL" id="NHOC01000006">
    <property type="protein sequence ID" value="OUM20316.1"/>
    <property type="molecule type" value="Genomic_DNA"/>
</dbReference>
<gene>
    <name evidence="6" type="ORF">CBW42_08365</name>
</gene>
<dbReference type="Pfam" id="PF00440">
    <property type="entry name" value="TetR_N"/>
    <property type="match status" value="1"/>
</dbReference>
<comment type="caution">
    <text evidence="6">The sequence shown here is derived from an EMBL/GenBank/DDBJ whole genome shotgun (WGS) entry which is preliminary data.</text>
</comment>
<sequence length="210" mass="24695">MTTKERIVDEALTLFSRQGYKGTSVKNIADAVGIKDSSIYKHFKSKREIIDAIVDQMRRCMDQMSVDAGLPQEDNETAAAIYGRMTVEDLQQLSRKVFLFYLKDDFISRFWRLAVMEQYQNQEIYEIYRSIFFDQSIAYQTRLFAEMIRQGIFREADPRVLAMSFYAPIYFLLSKYNGRTDNVEEALQALDMQVAEFCRIYTVQERNSHI</sequence>
<keyword evidence="3" id="KW-0804">Transcription</keyword>
<dbReference type="RefSeq" id="WP_087019896.1">
    <property type="nucleotide sequence ID" value="NZ_NHOC01000006.1"/>
</dbReference>
<dbReference type="SUPFAM" id="SSF46689">
    <property type="entry name" value="Homeodomain-like"/>
    <property type="match status" value="1"/>
</dbReference>
<name>A0A252F3G9_9FIRM</name>
<organism evidence="6 7">
    <name type="scientific">Butyricicoccus porcorum</name>
    <dbReference type="NCBI Taxonomy" id="1945634"/>
    <lineage>
        <taxon>Bacteria</taxon>
        <taxon>Bacillati</taxon>
        <taxon>Bacillota</taxon>
        <taxon>Clostridia</taxon>
        <taxon>Eubacteriales</taxon>
        <taxon>Butyricicoccaceae</taxon>
        <taxon>Butyricicoccus</taxon>
    </lineage>
</organism>
<evidence type="ECO:0000256" key="3">
    <source>
        <dbReference type="ARBA" id="ARBA00023163"/>
    </source>
</evidence>
<keyword evidence="7" id="KW-1185">Reference proteome</keyword>
<dbReference type="PROSITE" id="PS50977">
    <property type="entry name" value="HTH_TETR_2"/>
    <property type="match status" value="1"/>
</dbReference>
<evidence type="ECO:0000313" key="7">
    <source>
        <dbReference type="Proteomes" id="UP000194903"/>
    </source>
</evidence>
<protein>
    <submittedName>
        <fullName evidence="6">TetR family transcriptional regulator</fullName>
    </submittedName>
</protein>
<dbReference type="GO" id="GO:0003700">
    <property type="term" value="F:DNA-binding transcription factor activity"/>
    <property type="evidence" value="ECO:0007669"/>
    <property type="project" value="TreeGrafter"/>
</dbReference>
<dbReference type="SUPFAM" id="SSF48498">
    <property type="entry name" value="Tetracyclin repressor-like, C-terminal domain"/>
    <property type="match status" value="1"/>
</dbReference>
<dbReference type="PANTHER" id="PTHR30055:SF234">
    <property type="entry name" value="HTH-TYPE TRANSCRIPTIONAL REGULATOR BETI"/>
    <property type="match status" value="1"/>
</dbReference>
<reference evidence="6 7" key="1">
    <citation type="submission" date="2017-05" db="EMBL/GenBank/DDBJ databases">
        <title>Butyricicoccus porcorum sp. nov. a butyrate-producing bacterium from the swine intestinal tract.</title>
        <authorList>
            <person name="Trachsel J."/>
            <person name="Humphrey S."/>
            <person name="Allen H.K."/>
        </authorList>
    </citation>
    <scope>NUCLEOTIDE SEQUENCE [LARGE SCALE GENOMIC DNA]</scope>
    <source>
        <strain evidence="6">BB10</strain>
    </source>
</reference>
<dbReference type="PRINTS" id="PR00455">
    <property type="entry name" value="HTHTETR"/>
</dbReference>
<dbReference type="InterPro" id="IPR001647">
    <property type="entry name" value="HTH_TetR"/>
</dbReference>
<accession>A0A252F3G9</accession>
<keyword evidence="1" id="KW-0805">Transcription regulation</keyword>
<dbReference type="InterPro" id="IPR036271">
    <property type="entry name" value="Tet_transcr_reg_TetR-rel_C_sf"/>
</dbReference>
<dbReference type="AlphaFoldDB" id="A0A252F3G9"/>
<keyword evidence="2 4" id="KW-0238">DNA-binding</keyword>
<dbReference type="Gene3D" id="1.10.357.10">
    <property type="entry name" value="Tetracycline Repressor, domain 2"/>
    <property type="match status" value="1"/>
</dbReference>
<dbReference type="Proteomes" id="UP000194903">
    <property type="component" value="Unassembled WGS sequence"/>
</dbReference>
<evidence type="ECO:0000256" key="2">
    <source>
        <dbReference type="ARBA" id="ARBA00023125"/>
    </source>
</evidence>
<dbReference type="InterPro" id="IPR050109">
    <property type="entry name" value="HTH-type_TetR-like_transc_reg"/>
</dbReference>
<evidence type="ECO:0000256" key="1">
    <source>
        <dbReference type="ARBA" id="ARBA00023015"/>
    </source>
</evidence>
<dbReference type="OrthoDB" id="9808476at2"/>
<evidence type="ECO:0000259" key="5">
    <source>
        <dbReference type="PROSITE" id="PS50977"/>
    </source>
</evidence>